<name>A0A5E6M7A6_9BACT</name>
<dbReference type="Pfam" id="PF00437">
    <property type="entry name" value="T2SSE"/>
    <property type="match status" value="1"/>
</dbReference>
<gene>
    <name evidence="3" type="primary">pilT</name>
    <name evidence="3" type="ORF">MAMT_00318</name>
</gene>
<dbReference type="InterPro" id="IPR001482">
    <property type="entry name" value="T2SS/T4SS_dom"/>
</dbReference>
<dbReference type="InterPro" id="IPR050921">
    <property type="entry name" value="T4SS_GSP_E_ATPase"/>
</dbReference>
<organism evidence="3 4">
    <name type="scientific">Methylacidimicrobium tartarophylax</name>
    <dbReference type="NCBI Taxonomy" id="1041768"/>
    <lineage>
        <taxon>Bacteria</taxon>
        <taxon>Pseudomonadati</taxon>
        <taxon>Verrucomicrobiota</taxon>
        <taxon>Methylacidimicrobium</taxon>
    </lineage>
</organism>
<accession>A0A5E6M7A6</accession>
<dbReference type="InterPro" id="IPR027417">
    <property type="entry name" value="P-loop_NTPase"/>
</dbReference>
<protein>
    <submittedName>
        <fullName evidence="3">Twitching mobility protein</fullName>
    </submittedName>
</protein>
<evidence type="ECO:0000256" key="1">
    <source>
        <dbReference type="ARBA" id="ARBA00006611"/>
    </source>
</evidence>
<dbReference type="AlphaFoldDB" id="A0A5E6M7A6"/>
<dbReference type="PANTHER" id="PTHR30486:SF6">
    <property type="entry name" value="TYPE IV PILUS RETRACTATION ATPASE PILT"/>
    <property type="match status" value="1"/>
</dbReference>
<dbReference type="Gene3D" id="3.40.50.300">
    <property type="entry name" value="P-loop containing nucleotide triphosphate hydrolases"/>
    <property type="match status" value="1"/>
</dbReference>
<feature type="domain" description="Bacterial type II secretion system protein E" evidence="2">
    <location>
        <begin position="187"/>
        <end position="341"/>
    </location>
</feature>
<dbReference type="SUPFAM" id="SSF52540">
    <property type="entry name" value="P-loop containing nucleoside triphosphate hydrolases"/>
    <property type="match status" value="1"/>
</dbReference>
<evidence type="ECO:0000313" key="4">
    <source>
        <dbReference type="Proteomes" id="UP000334923"/>
    </source>
</evidence>
<dbReference type="EMBL" id="CABFVA020000012">
    <property type="protein sequence ID" value="VVM04811.1"/>
    <property type="molecule type" value="Genomic_DNA"/>
</dbReference>
<dbReference type="GO" id="GO:0016887">
    <property type="term" value="F:ATP hydrolysis activity"/>
    <property type="evidence" value="ECO:0007669"/>
    <property type="project" value="InterPro"/>
</dbReference>
<dbReference type="Gene3D" id="3.30.450.90">
    <property type="match status" value="1"/>
</dbReference>
<sequence length="427" mass="47105">MDPLENERILAVAVVRRWLEEARLPAIRAALSALPEANAADLLCEQGIIDSNQRIALQGKETTRREETRRQPFVDQCLTEAAAQGASDLHLVPFHSPLCRCLGLLRGLGASWGILSPQQTEELVEQILPSRDRETLKRQGWASLPYGREQPRARLTVGRDATSYFLSFRLPFPDPIELRALGMEDAGELAAIPSGLVVVAGGVGQGKTTLFSALARRIHRTRTGRLVLLEQLPEHPWKEEGRPIVRIAFSDLRADRNKVLRAAFALDPDILLLDASVGRGTLRLLVEETARTGVLVMATLGLRSVTEALRELCAAMPHGGSRSLLVRTLRAILSLELVPLATGKGRVAACELFRNVPAAGVALLKADPSRLENVLDAAGGSHFQPIDDSLWRLFQQGLIRMEGAYTRCRNRSRWAERMHAPNPSRVW</sequence>
<evidence type="ECO:0000259" key="2">
    <source>
        <dbReference type="Pfam" id="PF00437"/>
    </source>
</evidence>
<dbReference type="PANTHER" id="PTHR30486">
    <property type="entry name" value="TWITCHING MOTILITY PROTEIN PILT"/>
    <property type="match status" value="1"/>
</dbReference>
<evidence type="ECO:0000313" key="3">
    <source>
        <dbReference type="EMBL" id="VVM04811.1"/>
    </source>
</evidence>
<proteinExistence type="inferred from homology"/>
<dbReference type="RefSeq" id="WP_178086844.1">
    <property type="nucleotide sequence ID" value="NZ_CABFVA020000012.1"/>
</dbReference>
<reference evidence="3 4" key="1">
    <citation type="submission" date="2019-09" db="EMBL/GenBank/DDBJ databases">
        <authorList>
            <person name="Cremers G."/>
        </authorList>
    </citation>
    <scope>NUCLEOTIDE SEQUENCE [LARGE SCALE GENOMIC DNA]</scope>
    <source>
        <strain evidence="3">4A</strain>
    </source>
</reference>
<dbReference type="Proteomes" id="UP000334923">
    <property type="component" value="Unassembled WGS sequence"/>
</dbReference>
<keyword evidence="4" id="KW-1185">Reference proteome</keyword>
<comment type="similarity">
    <text evidence="1">Belongs to the GSP E family.</text>
</comment>